<reference evidence="2" key="2">
    <citation type="submission" date="2024-09" db="EMBL/GenBank/DDBJ databases">
        <authorList>
            <person name="Veyrier F.J."/>
        </authorList>
    </citation>
    <scope>NUCLEOTIDE SEQUENCE</scope>
    <source>
        <strain evidence="2">17694</strain>
    </source>
</reference>
<feature type="chain" id="PRO_5035936914" evidence="1">
    <location>
        <begin position="21"/>
        <end position="314"/>
    </location>
</feature>
<name>A0A8T9MX02_9NEIS</name>
<evidence type="ECO:0000256" key="1">
    <source>
        <dbReference type="SAM" id="SignalP"/>
    </source>
</evidence>
<dbReference type="RefSeq" id="WP_027009340.1">
    <property type="nucleotide sequence ID" value="NZ_CP091521.1"/>
</dbReference>
<feature type="signal peptide" evidence="1">
    <location>
        <begin position="1"/>
        <end position="20"/>
    </location>
</feature>
<sequence length="314" mass="34677">MLKHYCLAGCMMFALAAANAQTAAQTLLKTNETPPAGTNGYAALHLFPYHTTPQQQAEWLRHPHTATDWEKLPHETDFACPNKYDTDACTAHVRTHLPVFQAALPRHRAVLDNLDSLAQSDHISVPPQHFETALLETTHFPAYATLLQTGRAAAITEWLSGKAQDALSRSCRHIKIGRMMLAHPQGLVQSATGNALIRQHTELFAHILAQHPESAHRLPASCTAVFAPLPEQDMGLCRAMKYEYRSLANDMTADRPQTSGIPARLGAYWHGFKIKVLLRENAEHAAFVCTDDALAQLRGDAPFQTPVPRFSLGK</sequence>
<organism evidence="2 3">
    <name type="scientific">Conchiformibius kuhniae</name>
    <dbReference type="NCBI Taxonomy" id="211502"/>
    <lineage>
        <taxon>Bacteria</taxon>
        <taxon>Pseudomonadati</taxon>
        <taxon>Pseudomonadota</taxon>
        <taxon>Betaproteobacteria</taxon>
        <taxon>Neisseriales</taxon>
        <taxon>Neisseriaceae</taxon>
        <taxon>Conchiformibius</taxon>
    </lineage>
</organism>
<dbReference type="EMBL" id="CP091521">
    <property type="protein sequence ID" value="UOP04742.1"/>
    <property type="molecule type" value="Genomic_DNA"/>
</dbReference>
<keyword evidence="3" id="KW-1185">Reference proteome</keyword>
<evidence type="ECO:0000313" key="2">
    <source>
        <dbReference type="EMBL" id="UOP04742.1"/>
    </source>
</evidence>
<dbReference type="Proteomes" id="UP000831534">
    <property type="component" value="Chromosome"/>
</dbReference>
<accession>A0A8T9MX02</accession>
<dbReference type="KEGG" id="ckh:LVJ77_11320"/>
<evidence type="ECO:0000313" key="3">
    <source>
        <dbReference type="Proteomes" id="UP000831534"/>
    </source>
</evidence>
<proteinExistence type="predicted"/>
<protein>
    <submittedName>
        <fullName evidence="2">Uncharacterized protein</fullName>
    </submittedName>
</protein>
<dbReference type="AlphaFoldDB" id="A0A8T9MX02"/>
<reference evidence="2" key="1">
    <citation type="journal article" date="2022" name="Res Sq">
        <title>Evolution of multicellular longitudinally dividing oral cavity symbionts (Neisseriaceae).</title>
        <authorList>
            <person name="Nyongesa S."/>
            <person name="Weber P."/>
            <person name="Bernet E."/>
            <person name="Pullido F."/>
            <person name="Nieckarz M."/>
            <person name="Delaby M."/>
            <person name="Nieves C."/>
            <person name="Viehboeck T."/>
            <person name="Krause N."/>
            <person name="Rivera-Millot A."/>
            <person name="Nakamura A."/>
            <person name="Vischer N."/>
            <person name="VanNieuwenhze M."/>
            <person name="Brun Y."/>
            <person name="Cava F."/>
            <person name="Bulgheresi S."/>
            <person name="Veyrier F."/>
        </authorList>
    </citation>
    <scope>NUCLEOTIDE SEQUENCE</scope>
    <source>
        <strain evidence="2">17694</strain>
    </source>
</reference>
<keyword evidence="1" id="KW-0732">Signal</keyword>
<gene>
    <name evidence="2" type="ORF">LVJ77_11320</name>
</gene>